<organism evidence="3 4">
    <name type="scientific">Xiashengella succiniciproducens</name>
    <dbReference type="NCBI Taxonomy" id="2949635"/>
    <lineage>
        <taxon>Bacteria</taxon>
        <taxon>Pseudomonadati</taxon>
        <taxon>Bacteroidota</taxon>
        <taxon>Bacteroidia</taxon>
        <taxon>Marinilabiliales</taxon>
        <taxon>Marinilabiliaceae</taxon>
        <taxon>Xiashengella</taxon>
    </lineage>
</organism>
<dbReference type="Gene3D" id="3.40.109.10">
    <property type="entry name" value="NADH Oxidase"/>
    <property type="match status" value="1"/>
</dbReference>
<dbReference type="EMBL" id="CP098400">
    <property type="protein sequence ID" value="URW80294.1"/>
    <property type="molecule type" value="Genomic_DNA"/>
</dbReference>
<dbReference type="Proteomes" id="UP001056426">
    <property type="component" value="Chromosome"/>
</dbReference>
<feature type="signal peptide" evidence="1">
    <location>
        <begin position="1"/>
        <end position="19"/>
    </location>
</feature>
<dbReference type="InterPro" id="IPR052544">
    <property type="entry name" value="Bacteriocin_Proc_Enz"/>
</dbReference>
<reference evidence="3" key="2">
    <citation type="submission" date="2022-06" db="EMBL/GenBank/DDBJ databases">
        <title>Xiashengella guii gen. nov. sp. nov., a bacterium isolated form anaerobic digestion tank.</title>
        <authorList>
            <person name="Huang H."/>
        </authorList>
    </citation>
    <scope>NUCLEOTIDE SEQUENCE</scope>
    <source>
        <strain evidence="3">Ai-910</strain>
    </source>
</reference>
<dbReference type="Pfam" id="PF00881">
    <property type="entry name" value="Nitroreductase"/>
    <property type="match status" value="1"/>
</dbReference>
<dbReference type="KEGG" id="alkq:M9189_02855"/>
<evidence type="ECO:0000259" key="2">
    <source>
        <dbReference type="Pfam" id="PF00881"/>
    </source>
</evidence>
<dbReference type="GO" id="GO:0016491">
    <property type="term" value="F:oxidoreductase activity"/>
    <property type="evidence" value="ECO:0007669"/>
    <property type="project" value="InterPro"/>
</dbReference>
<gene>
    <name evidence="3" type="ORF">M9189_02855</name>
</gene>
<dbReference type="PANTHER" id="PTHR43745:SF2">
    <property type="entry name" value="NITROREDUCTASE MJ1384-RELATED"/>
    <property type="match status" value="1"/>
</dbReference>
<dbReference type="SUPFAM" id="SSF55469">
    <property type="entry name" value="FMN-dependent nitroreductase-like"/>
    <property type="match status" value="1"/>
</dbReference>
<dbReference type="InterPro" id="IPR000415">
    <property type="entry name" value="Nitroreductase-like"/>
</dbReference>
<evidence type="ECO:0000313" key="3">
    <source>
        <dbReference type="EMBL" id="URW80294.1"/>
    </source>
</evidence>
<name>A0A9J6ZRT0_9BACT</name>
<evidence type="ECO:0000256" key="1">
    <source>
        <dbReference type="SAM" id="SignalP"/>
    </source>
</evidence>
<evidence type="ECO:0000313" key="4">
    <source>
        <dbReference type="Proteomes" id="UP001056426"/>
    </source>
</evidence>
<dbReference type="PANTHER" id="PTHR43745">
    <property type="entry name" value="NITROREDUCTASE MJ1384-RELATED"/>
    <property type="match status" value="1"/>
</dbReference>
<dbReference type="RefSeq" id="WP_250724434.1">
    <property type="nucleotide sequence ID" value="NZ_CP098400.1"/>
</dbReference>
<sequence>MKKLLLSCICACFVSSMYGQGTVTLEAPSKERGLSVTEALWERHSPREFDTTPLSFRDLSDLLWAANGINRPESGKRTAPSAMNAQDIDIYVFIETGVYLYDAAKHALIEVVTEDKRSVFSANEAEILPAVICLLVSDVSRFRINNELKPEWAAFDAGIVSQNILLFASANNMVGRPRAFMNKDALKTLLNLPEHKLIMLNVPVSYKK</sequence>
<feature type="domain" description="Nitroreductase" evidence="2">
    <location>
        <begin position="42"/>
        <end position="200"/>
    </location>
</feature>
<accession>A0A9J6ZRT0</accession>
<proteinExistence type="predicted"/>
<protein>
    <submittedName>
        <fullName evidence="3">SagB/ThcOx family dehydrogenase</fullName>
    </submittedName>
</protein>
<dbReference type="CDD" id="cd02142">
    <property type="entry name" value="McbC_SagB-like_oxidoreductase"/>
    <property type="match status" value="1"/>
</dbReference>
<feature type="chain" id="PRO_5039945014" evidence="1">
    <location>
        <begin position="20"/>
        <end position="208"/>
    </location>
</feature>
<keyword evidence="4" id="KW-1185">Reference proteome</keyword>
<reference evidence="3" key="1">
    <citation type="submission" date="2022-05" db="EMBL/GenBank/DDBJ databases">
        <authorList>
            <person name="Sun X."/>
        </authorList>
    </citation>
    <scope>NUCLEOTIDE SEQUENCE</scope>
    <source>
        <strain evidence="3">Ai-910</strain>
    </source>
</reference>
<keyword evidence="1" id="KW-0732">Signal</keyword>
<dbReference type="AlphaFoldDB" id="A0A9J6ZRT0"/>
<dbReference type="InterPro" id="IPR029479">
    <property type="entry name" value="Nitroreductase"/>
</dbReference>